<dbReference type="Pfam" id="PF00642">
    <property type="entry name" value="zf-CCCH"/>
    <property type="match status" value="1"/>
</dbReference>
<evidence type="ECO:0000256" key="9">
    <source>
        <dbReference type="SAM" id="MobiDB-lite"/>
    </source>
</evidence>
<evidence type="ECO:0000256" key="1">
    <source>
        <dbReference type="ARBA" id="ARBA00003777"/>
    </source>
</evidence>
<dbReference type="EMBL" id="LMYN01000066">
    <property type="protein sequence ID" value="KSA01032.1"/>
    <property type="molecule type" value="Genomic_DNA"/>
</dbReference>
<keyword evidence="8" id="KW-0507">mRNA processing</keyword>
<keyword evidence="8" id="KW-0747">Spliceosome</keyword>
<dbReference type="SUPFAM" id="SSF57850">
    <property type="entry name" value="RING/U-box"/>
    <property type="match status" value="1"/>
</dbReference>
<dbReference type="InterPro" id="IPR013083">
    <property type="entry name" value="Znf_RING/FYVE/PHD"/>
</dbReference>
<evidence type="ECO:0000313" key="13">
    <source>
        <dbReference type="Proteomes" id="UP000054251"/>
    </source>
</evidence>
<evidence type="ECO:0000256" key="2">
    <source>
        <dbReference type="ARBA" id="ARBA00009161"/>
    </source>
</evidence>
<dbReference type="InterPro" id="IPR001841">
    <property type="entry name" value="Znf_RING"/>
</dbReference>
<dbReference type="GO" id="GO:0005684">
    <property type="term" value="C:U2-type spliceosomal complex"/>
    <property type="evidence" value="ECO:0007669"/>
    <property type="project" value="TreeGrafter"/>
</dbReference>
<dbReference type="Gene3D" id="4.10.1000.10">
    <property type="entry name" value="Zinc finger, CCCH-type"/>
    <property type="match status" value="1"/>
</dbReference>
<evidence type="ECO:0000259" key="11">
    <source>
        <dbReference type="PROSITE" id="PS50103"/>
    </source>
</evidence>
<keyword evidence="6 7" id="KW-0862">Zinc</keyword>
<dbReference type="SMART" id="SM00356">
    <property type="entry name" value="ZnF_C3H1"/>
    <property type="match status" value="1"/>
</dbReference>
<feature type="region of interest" description="Disordered" evidence="9">
    <location>
        <begin position="1"/>
        <end position="105"/>
    </location>
</feature>
<dbReference type="Proteomes" id="UP000054251">
    <property type="component" value="Unassembled WGS sequence"/>
</dbReference>
<dbReference type="InterPro" id="IPR036855">
    <property type="entry name" value="Znf_CCCH_sf"/>
</dbReference>
<dbReference type="InterPro" id="IPR039971">
    <property type="entry name" value="CWC24-like"/>
</dbReference>
<proteinExistence type="inferred from homology"/>
<keyword evidence="8" id="KW-0508">mRNA splicing</keyword>
<sequence length="230" mass="26190">MFKKRSVKKNEDGAVSKPKRKLDVDDFESDSDDLLEKKIKSSSHSIKKRKPMNSIKKPTRDVEHGQTSDKSNALSNPSLEQATTDKSAGEKSVGPIKPPPISIKTTTITDFQPDVCKDFLQTGYCGYGDTCKFLHIRDELKQRKPIEKEWETVTVQQKTDKSKEQMPYRCVICSKDYSLPVKTECNHLFCQKCFMNRYRNLKKPNCFICGKDTGGVCSPVLKKELEKLIS</sequence>
<organism evidence="12 13">
    <name type="scientific">Debaryomyces fabryi</name>
    <dbReference type="NCBI Taxonomy" id="58627"/>
    <lineage>
        <taxon>Eukaryota</taxon>
        <taxon>Fungi</taxon>
        <taxon>Dikarya</taxon>
        <taxon>Ascomycota</taxon>
        <taxon>Saccharomycotina</taxon>
        <taxon>Pichiomycetes</taxon>
        <taxon>Debaryomycetaceae</taxon>
        <taxon>Debaryomyces</taxon>
    </lineage>
</organism>
<comment type="subunit">
    <text evidence="8">Associated with the spliceosome.</text>
</comment>
<evidence type="ECO:0000256" key="7">
    <source>
        <dbReference type="PROSITE-ProRule" id="PRU00723"/>
    </source>
</evidence>
<evidence type="ECO:0000259" key="10">
    <source>
        <dbReference type="PROSITE" id="PS50089"/>
    </source>
</evidence>
<feature type="compositionally biased region" description="Basic and acidic residues" evidence="9">
    <location>
        <begin position="58"/>
        <end position="67"/>
    </location>
</feature>
<evidence type="ECO:0000313" key="12">
    <source>
        <dbReference type="EMBL" id="KSA01032.1"/>
    </source>
</evidence>
<feature type="zinc finger region" description="C3H1-type" evidence="7">
    <location>
        <begin position="110"/>
        <end position="138"/>
    </location>
</feature>
<keyword evidence="4 7" id="KW-0479">Metal-binding</keyword>
<gene>
    <name evidence="12" type="ORF">AC631_03219</name>
</gene>
<dbReference type="GO" id="GO:0003677">
    <property type="term" value="F:DNA binding"/>
    <property type="evidence" value="ECO:0007669"/>
    <property type="project" value="UniProtKB-UniRule"/>
</dbReference>
<comment type="similarity">
    <text evidence="2 8">Belongs to the CWC24 family.</text>
</comment>
<dbReference type="GO" id="GO:0008270">
    <property type="term" value="F:zinc ion binding"/>
    <property type="evidence" value="ECO:0007669"/>
    <property type="project" value="UniProtKB-KW"/>
</dbReference>
<dbReference type="GO" id="GO:0034247">
    <property type="term" value="P:snoRNA splicing"/>
    <property type="evidence" value="ECO:0007669"/>
    <property type="project" value="TreeGrafter"/>
</dbReference>
<keyword evidence="8" id="KW-0238">DNA-binding</keyword>
<evidence type="ECO:0000256" key="5">
    <source>
        <dbReference type="ARBA" id="ARBA00022771"/>
    </source>
</evidence>
<dbReference type="AlphaFoldDB" id="A0A0V1PXP0"/>
<dbReference type="PANTHER" id="PTHR12930:SF0">
    <property type="entry name" value="RING FINGER PROTEIN 113B"/>
    <property type="match status" value="1"/>
</dbReference>
<dbReference type="OrthoDB" id="25761at2759"/>
<evidence type="ECO:0000256" key="8">
    <source>
        <dbReference type="RuleBase" id="RU367110"/>
    </source>
</evidence>
<keyword evidence="13" id="KW-1185">Reference proteome</keyword>
<dbReference type="Pfam" id="PF13920">
    <property type="entry name" value="zf-C3HC4_3"/>
    <property type="match status" value="1"/>
</dbReference>
<dbReference type="PROSITE" id="PS50103">
    <property type="entry name" value="ZF_C3H1"/>
    <property type="match status" value="1"/>
</dbReference>
<dbReference type="PANTHER" id="PTHR12930">
    <property type="entry name" value="ZINC FINGER PROTEIN 183"/>
    <property type="match status" value="1"/>
</dbReference>
<comment type="caution">
    <text evidence="12">The sequence shown here is derived from an EMBL/GenBank/DDBJ whole genome shotgun (WGS) entry which is preliminary data.</text>
</comment>
<dbReference type="PROSITE" id="PS50089">
    <property type="entry name" value="ZF_RING_2"/>
    <property type="match status" value="1"/>
</dbReference>
<comment type="function">
    <text evidence="1 8">Involved in pre-mRNA splicing.</text>
</comment>
<dbReference type="GeneID" id="26840228"/>
<dbReference type="Gene3D" id="3.30.40.10">
    <property type="entry name" value="Zinc/RING finger domain, C3HC4 (zinc finger)"/>
    <property type="match status" value="1"/>
</dbReference>
<protein>
    <recommendedName>
        <fullName evidence="3 8">Pre-mRNA-splicing factor CWC24</fullName>
    </recommendedName>
</protein>
<feature type="compositionally biased region" description="Polar residues" evidence="9">
    <location>
        <begin position="68"/>
        <end position="86"/>
    </location>
</feature>
<dbReference type="GO" id="GO:0006397">
    <property type="term" value="P:mRNA processing"/>
    <property type="evidence" value="ECO:0007669"/>
    <property type="project" value="UniProtKB-KW"/>
</dbReference>
<feature type="domain" description="C3H1-type" evidence="11">
    <location>
        <begin position="110"/>
        <end position="138"/>
    </location>
</feature>
<reference evidence="12 13" key="1">
    <citation type="submission" date="2015-11" db="EMBL/GenBank/DDBJ databases">
        <title>The genome of Debaryomyces fabryi.</title>
        <authorList>
            <person name="Tafer H."/>
            <person name="Lopandic K."/>
        </authorList>
    </citation>
    <scope>NUCLEOTIDE SEQUENCE [LARGE SCALE GENOMIC DNA]</scope>
    <source>
        <strain evidence="12 13">CBS 789</strain>
    </source>
</reference>
<evidence type="ECO:0000256" key="3">
    <source>
        <dbReference type="ARBA" id="ARBA00020647"/>
    </source>
</evidence>
<dbReference type="RefSeq" id="XP_015467134.1">
    <property type="nucleotide sequence ID" value="XM_015612048.1"/>
</dbReference>
<dbReference type="SMART" id="SM00184">
    <property type="entry name" value="RING"/>
    <property type="match status" value="1"/>
</dbReference>
<evidence type="ECO:0000256" key="4">
    <source>
        <dbReference type="ARBA" id="ARBA00022723"/>
    </source>
</evidence>
<comment type="subcellular location">
    <subcellularLocation>
        <location evidence="8">Nucleus</location>
    </subcellularLocation>
</comment>
<feature type="domain" description="RING-type" evidence="10">
    <location>
        <begin position="170"/>
        <end position="209"/>
    </location>
</feature>
<evidence type="ECO:0000256" key="6">
    <source>
        <dbReference type="ARBA" id="ARBA00022833"/>
    </source>
</evidence>
<accession>A0A0V1PXP0</accession>
<dbReference type="InterPro" id="IPR000571">
    <property type="entry name" value="Znf_CCCH"/>
</dbReference>
<dbReference type="SUPFAM" id="SSF90229">
    <property type="entry name" value="CCCH zinc finger"/>
    <property type="match status" value="1"/>
</dbReference>
<keyword evidence="8" id="KW-0539">Nucleus</keyword>
<name>A0A0V1PXP0_9ASCO</name>
<keyword evidence="5 7" id="KW-0863">Zinc-finger</keyword>